<evidence type="ECO:0000313" key="2">
    <source>
        <dbReference type="Proteomes" id="UP000215506"/>
    </source>
</evidence>
<name>A0A231GT71_9NOCA</name>
<reference evidence="1 2" key="1">
    <citation type="submission" date="2017-07" db="EMBL/GenBank/DDBJ databases">
        <title>First draft Genome Sequence of Nocardia cerradoensis isolated from human infection.</title>
        <authorList>
            <person name="Carrasco G."/>
        </authorList>
    </citation>
    <scope>NUCLEOTIDE SEQUENCE [LARGE SCALE GENOMIC DNA]</scope>
    <source>
        <strain evidence="1 2">CNM20130759</strain>
    </source>
</reference>
<gene>
    <name evidence="1" type="ORF">B7C42_08111</name>
</gene>
<protein>
    <submittedName>
        <fullName evidence="1">Uncharacterized protein</fullName>
    </submittedName>
</protein>
<organism evidence="1 2">
    <name type="scientific">Nocardia cerradoensis</name>
    <dbReference type="NCBI Taxonomy" id="85688"/>
    <lineage>
        <taxon>Bacteria</taxon>
        <taxon>Bacillati</taxon>
        <taxon>Actinomycetota</taxon>
        <taxon>Actinomycetes</taxon>
        <taxon>Mycobacteriales</taxon>
        <taxon>Nocardiaceae</taxon>
        <taxon>Nocardia</taxon>
    </lineage>
</organism>
<comment type="caution">
    <text evidence="1">The sequence shown here is derived from an EMBL/GenBank/DDBJ whole genome shotgun (WGS) entry which is preliminary data.</text>
</comment>
<proteinExistence type="predicted"/>
<dbReference type="Proteomes" id="UP000215506">
    <property type="component" value="Unassembled WGS sequence"/>
</dbReference>
<sequence length="153" mass="16815">MYSRITNPDTGVTITRRSERRLTETVAIEACDTVDFTVAELRDLATATQHLPDTTPVLLIETDGGDRSIHGLSVYYTRDLDAVDPDADRLNMIETLARQIVTDHLAVRFEESAAWTRDGMSDIPQADADAIVARANTFMAAVADAFRKSGADQ</sequence>
<accession>A0A231GT71</accession>
<dbReference type="EMBL" id="NGAF01000060">
    <property type="protein sequence ID" value="OXR39823.1"/>
    <property type="molecule type" value="Genomic_DNA"/>
</dbReference>
<keyword evidence="2" id="KW-1185">Reference proteome</keyword>
<dbReference type="AlphaFoldDB" id="A0A231GT71"/>
<evidence type="ECO:0000313" key="1">
    <source>
        <dbReference type="EMBL" id="OXR39823.1"/>
    </source>
</evidence>
<dbReference type="RefSeq" id="WP_039782218.1">
    <property type="nucleotide sequence ID" value="NZ_JAAXOR010000007.1"/>
</dbReference>